<organism evidence="1">
    <name type="scientific">Gordonia amarae</name>
    <dbReference type="NCBI Taxonomy" id="36821"/>
    <lineage>
        <taxon>Bacteria</taxon>
        <taxon>Bacillati</taxon>
        <taxon>Actinomycetota</taxon>
        <taxon>Actinomycetes</taxon>
        <taxon>Mycobacteriales</taxon>
        <taxon>Gordoniaceae</taxon>
        <taxon>Gordonia</taxon>
    </lineage>
</organism>
<gene>
    <name evidence="1" type="ORF">GII30_21250</name>
</gene>
<accession>A0A857MJD1</accession>
<sequence length="77" mass="8258">MTLPSVDAIAEKTVHLAGTGDNRSSYGNASVSITDDGQVWINIPDRHYGHAPSYNLTRADAERFLAALQSVMSEVPA</sequence>
<reference evidence="1" key="1">
    <citation type="journal article" date="2021" name="Nat. Microbiol.">
        <title>Cocultivation of an ultrasmall environmental parasitic bacterium with lytic ability against bacteria associated with wastewater foams.</title>
        <authorList>
            <person name="Batinovic S."/>
            <person name="Rose J.J.A."/>
            <person name="Ratcliffe J."/>
            <person name="Seviour R.J."/>
            <person name="Petrovski S."/>
        </authorList>
    </citation>
    <scope>NUCLEOTIDE SEQUENCE</scope>
    <source>
        <strain evidence="1">CON44</strain>
    </source>
</reference>
<proteinExistence type="predicted"/>
<dbReference type="AlphaFoldDB" id="A0A857MJD1"/>
<protein>
    <submittedName>
        <fullName evidence="1">Uncharacterized protein</fullName>
    </submittedName>
</protein>
<evidence type="ECO:0000313" key="1">
    <source>
        <dbReference type="EMBL" id="QHN41351.1"/>
    </source>
</evidence>
<name>A0A857MJD1_9ACTN</name>
<dbReference type="RefSeq" id="WP_005193341.1">
    <property type="nucleotide sequence ID" value="NZ_CP045804.1"/>
</dbReference>
<dbReference type="EMBL" id="CP045810">
    <property type="protein sequence ID" value="QHN41351.1"/>
    <property type="molecule type" value="Genomic_DNA"/>
</dbReference>